<accession>A0ABQ8BEG0</accession>
<evidence type="ECO:0008006" key="4">
    <source>
        <dbReference type="Google" id="ProtNLM"/>
    </source>
</evidence>
<gene>
    <name evidence="2" type="ORF">HID58_042581</name>
</gene>
<reference evidence="2 3" key="1">
    <citation type="submission" date="2021-05" db="EMBL/GenBank/DDBJ databases">
        <title>Genome Assembly of Synthetic Allotetraploid Brassica napus Reveals Homoeologous Exchanges between Subgenomes.</title>
        <authorList>
            <person name="Davis J.T."/>
        </authorList>
    </citation>
    <scope>NUCLEOTIDE SEQUENCE [LARGE SCALE GENOMIC DNA]</scope>
    <source>
        <strain evidence="3">cv. Da-Ae</strain>
        <tissue evidence="2">Seedling</tissue>
    </source>
</reference>
<comment type="caution">
    <text evidence="2">The sequence shown here is derived from an EMBL/GenBank/DDBJ whole genome shotgun (WGS) entry which is preliminary data.</text>
</comment>
<sequence length="96" mass="10718">MILIISSALTTIASAGAAISIGNKKEGFIQSHGSRATPPCFSLPPPPYRPKLRGRMEYSQVYNISTESERDSYMQTEKKRKRDRCAPKLCALDEKK</sequence>
<keyword evidence="1" id="KW-0732">Signal</keyword>
<protein>
    <recommendedName>
        <fullName evidence="4">Secreted protein</fullName>
    </recommendedName>
</protein>
<dbReference type="EMBL" id="JAGKQM010000011">
    <property type="protein sequence ID" value="KAH0903078.1"/>
    <property type="molecule type" value="Genomic_DNA"/>
</dbReference>
<feature type="signal peptide" evidence="1">
    <location>
        <begin position="1"/>
        <end position="18"/>
    </location>
</feature>
<proteinExistence type="predicted"/>
<evidence type="ECO:0000256" key="1">
    <source>
        <dbReference type="SAM" id="SignalP"/>
    </source>
</evidence>
<organism evidence="2 3">
    <name type="scientific">Brassica napus</name>
    <name type="common">Rape</name>
    <dbReference type="NCBI Taxonomy" id="3708"/>
    <lineage>
        <taxon>Eukaryota</taxon>
        <taxon>Viridiplantae</taxon>
        <taxon>Streptophyta</taxon>
        <taxon>Embryophyta</taxon>
        <taxon>Tracheophyta</taxon>
        <taxon>Spermatophyta</taxon>
        <taxon>Magnoliopsida</taxon>
        <taxon>eudicotyledons</taxon>
        <taxon>Gunneridae</taxon>
        <taxon>Pentapetalae</taxon>
        <taxon>rosids</taxon>
        <taxon>malvids</taxon>
        <taxon>Brassicales</taxon>
        <taxon>Brassicaceae</taxon>
        <taxon>Brassiceae</taxon>
        <taxon>Brassica</taxon>
    </lineage>
</organism>
<keyword evidence="3" id="KW-1185">Reference proteome</keyword>
<evidence type="ECO:0000313" key="2">
    <source>
        <dbReference type="EMBL" id="KAH0903078.1"/>
    </source>
</evidence>
<feature type="chain" id="PRO_5047442334" description="Secreted protein" evidence="1">
    <location>
        <begin position="19"/>
        <end position="96"/>
    </location>
</feature>
<dbReference type="Proteomes" id="UP000824890">
    <property type="component" value="Unassembled WGS sequence"/>
</dbReference>
<evidence type="ECO:0000313" key="3">
    <source>
        <dbReference type="Proteomes" id="UP000824890"/>
    </source>
</evidence>
<name>A0ABQ8BEG0_BRANA</name>